<protein>
    <recommendedName>
        <fullName evidence="4">Transmembrane protein</fullName>
    </recommendedName>
</protein>
<keyword evidence="1" id="KW-1133">Transmembrane helix</keyword>
<keyword evidence="1" id="KW-0472">Membrane</keyword>
<sequence>MGYLFYQGKPEYIRGTTTQTRATHTHTHTSTTAREGYTGQQQHIWVWERYNLGANVLWLFLRSGFFSVDMCLEDFFSEVLISLLNLCFLFLNSGLDCVVFSLGLFGCTGWMGFGVLGQHYHMEGWAFCVVGGWIGPVFGIYACWLFLTSCGNTWMRFFFFSIENHQCDFALLLFSSVDMIEISILDLCMDLVLNKR</sequence>
<keyword evidence="1" id="KW-0812">Transmembrane</keyword>
<comment type="caution">
    <text evidence="2">The sequence shown here is derived from an EMBL/GenBank/DDBJ whole genome shotgun (WGS) entry which is preliminary data.</text>
</comment>
<gene>
    <name evidence="2" type="ORF">B0T21DRAFT_200286</name>
</gene>
<evidence type="ECO:0000313" key="2">
    <source>
        <dbReference type="EMBL" id="KAK0732728.1"/>
    </source>
</evidence>
<accession>A0AA40BF12</accession>
<keyword evidence="3" id="KW-1185">Reference proteome</keyword>
<name>A0AA40BF12_9PEZI</name>
<evidence type="ECO:0000256" key="1">
    <source>
        <dbReference type="SAM" id="Phobius"/>
    </source>
</evidence>
<evidence type="ECO:0000313" key="3">
    <source>
        <dbReference type="Proteomes" id="UP001172159"/>
    </source>
</evidence>
<proteinExistence type="predicted"/>
<feature type="transmembrane region" description="Helical" evidence="1">
    <location>
        <begin position="124"/>
        <end position="149"/>
    </location>
</feature>
<evidence type="ECO:0008006" key="4">
    <source>
        <dbReference type="Google" id="ProtNLM"/>
    </source>
</evidence>
<reference evidence="2" key="1">
    <citation type="submission" date="2023-06" db="EMBL/GenBank/DDBJ databases">
        <title>Genome-scale phylogeny and comparative genomics of the fungal order Sordariales.</title>
        <authorList>
            <consortium name="Lawrence Berkeley National Laboratory"/>
            <person name="Hensen N."/>
            <person name="Bonometti L."/>
            <person name="Westerberg I."/>
            <person name="Brannstrom I.O."/>
            <person name="Guillou S."/>
            <person name="Cros-Aarteil S."/>
            <person name="Calhoun S."/>
            <person name="Haridas S."/>
            <person name="Kuo A."/>
            <person name="Mondo S."/>
            <person name="Pangilinan J."/>
            <person name="Riley R."/>
            <person name="Labutti K."/>
            <person name="Andreopoulos B."/>
            <person name="Lipzen A."/>
            <person name="Chen C."/>
            <person name="Yanf M."/>
            <person name="Daum C."/>
            <person name="Ng V."/>
            <person name="Clum A."/>
            <person name="Steindorff A."/>
            <person name="Ohm R."/>
            <person name="Martin F."/>
            <person name="Silar P."/>
            <person name="Natvig D."/>
            <person name="Lalanne C."/>
            <person name="Gautier V."/>
            <person name="Ament-Velasquez S.L."/>
            <person name="Kruys A."/>
            <person name="Hutchinson M.I."/>
            <person name="Powell A.J."/>
            <person name="Barry K."/>
            <person name="Miller A.N."/>
            <person name="Grigoriev I.V."/>
            <person name="Debuchy R."/>
            <person name="Gladieux P."/>
            <person name="Thoren M.H."/>
            <person name="Johannesson H."/>
        </authorList>
    </citation>
    <scope>NUCLEOTIDE SEQUENCE</scope>
    <source>
        <strain evidence="2">CBS 540.89</strain>
    </source>
</reference>
<dbReference type="Proteomes" id="UP001172159">
    <property type="component" value="Unassembled WGS sequence"/>
</dbReference>
<dbReference type="AlphaFoldDB" id="A0AA40BF12"/>
<dbReference type="EMBL" id="JAUKTV010000008">
    <property type="protein sequence ID" value="KAK0732728.1"/>
    <property type="molecule type" value="Genomic_DNA"/>
</dbReference>
<feature type="transmembrane region" description="Helical" evidence="1">
    <location>
        <begin position="98"/>
        <end position="117"/>
    </location>
</feature>
<feature type="transmembrane region" description="Helical" evidence="1">
    <location>
        <begin position="75"/>
        <end position="92"/>
    </location>
</feature>
<organism evidence="2 3">
    <name type="scientific">Apiosordaria backusii</name>
    <dbReference type="NCBI Taxonomy" id="314023"/>
    <lineage>
        <taxon>Eukaryota</taxon>
        <taxon>Fungi</taxon>
        <taxon>Dikarya</taxon>
        <taxon>Ascomycota</taxon>
        <taxon>Pezizomycotina</taxon>
        <taxon>Sordariomycetes</taxon>
        <taxon>Sordariomycetidae</taxon>
        <taxon>Sordariales</taxon>
        <taxon>Lasiosphaeriaceae</taxon>
        <taxon>Apiosordaria</taxon>
    </lineage>
</organism>